<accession>A0A1Z1UYQ8</accession>
<dbReference type="EMBL" id="KX443406">
    <property type="protein sequence ID" value="ARX60533.1"/>
    <property type="molecule type" value="Genomic_DNA"/>
</dbReference>
<dbReference type="EMBL" id="KX443407">
    <property type="protein sequence ID" value="ARX60638.1"/>
    <property type="molecule type" value="Genomic_DNA"/>
</dbReference>
<name>A0A1Z1UYQ8_RHOHA</name>
<keyword evidence="1" id="KW-0614">Plasmid</keyword>
<geneLocation type="plasmid" evidence="2">
    <name>PVAPB1533</name>
</geneLocation>
<gene>
    <name evidence="1" type="ORF">pVAPB1413_0401</name>
    <name evidence="2" type="ORF">pVAPB1533_0401</name>
</gene>
<sequence length="34" mass="4023">MGDTFWFLPLPFETLRWLAATYPCLVDFRQACGR</sequence>
<dbReference type="AlphaFoldDB" id="A0A1Z1UYQ8"/>
<proteinExistence type="predicted"/>
<evidence type="ECO:0000313" key="1">
    <source>
        <dbReference type="EMBL" id="ARX60533.1"/>
    </source>
</evidence>
<evidence type="ECO:0000313" key="2">
    <source>
        <dbReference type="EMBL" id="ARX60638.1"/>
    </source>
</evidence>
<protein>
    <submittedName>
        <fullName evidence="1">Uncharacterized protein</fullName>
    </submittedName>
</protein>
<geneLocation type="plasmid" evidence="1">
    <name>pVAPB1413</name>
</geneLocation>
<organism evidence="1">
    <name type="scientific">Rhodococcus hoagii</name>
    <name type="common">Corynebacterium equii</name>
    <dbReference type="NCBI Taxonomy" id="43767"/>
    <lineage>
        <taxon>Bacteria</taxon>
        <taxon>Bacillati</taxon>
        <taxon>Actinomycetota</taxon>
        <taxon>Actinomycetes</taxon>
        <taxon>Mycobacteriales</taxon>
        <taxon>Nocardiaceae</taxon>
        <taxon>Prescottella</taxon>
    </lineage>
</organism>
<reference evidence="1" key="1">
    <citation type="journal article" date="2017" name="Genome Biol. Evol.">
        <title>Comparative Genomics of Rhodococcus equi Virulence Plasmids Indicates Host-Driven Evolution of the vap Pathogenicity Island.</title>
        <authorList>
            <person name="MacArthur I."/>
            <person name="Anastasi E."/>
            <person name="Alvarez S."/>
            <person name="Scortti M."/>
            <person name="Vazquez-Boland J.A."/>
        </authorList>
    </citation>
    <scope>NUCLEOTIDE SEQUENCE</scope>
    <source>
        <strain evidence="1">PAM1413</strain>
        <strain evidence="2">PAM1533</strain>
        <plasmid evidence="1">pVAPB1413</plasmid>
        <plasmid evidence="2">PVAPB1533</plasmid>
    </source>
</reference>